<dbReference type="EMBL" id="CP114413">
    <property type="protein sequence ID" value="WAZ19229.1"/>
    <property type="molecule type" value="Genomic_DNA"/>
</dbReference>
<dbReference type="Gene3D" id="1.10.357.10">
    <property type="entry name" value="Tetracycline Repressor, domain 2"/>
    <property type="match status" value="1"/>
</dbReference>
<dbReference type="RefSeq" id="WP_269656913.1">
    <property type="nucleotide sequence ID" value="NZ_CP114413.1"/>
</dbReference>
<keyword evidence="2" id="KW-1185">Reference proteome</keyword>
<organism evidence="1 2">
    <name type="scientific">Streptomyces cinnabarinus</name>
    <dbReference type="NCBI Taxonomy" id="67287"/>
    <lineage>
        <taxon>Bacteria</taxon>
        <taxon>Bacillati</taxon>
        <taxon>Actinomycetota</taxon>
        <taxon>Actinomycetes</taxon>
        <taxon>Kitasatosporales</taxon>
        <taxon>Streptomycetaceae</taxon>
        <taxon>Streptomyces</taxon>
    </lineage>
</organism>
<dbReference type="Proteomes" id="UP001164439">
    <property type="component" value="Chromosome"/>
</dbReference>
<protein>
    <recommendedName>
        <fullName evidence="3">HTH tetR-type domain-containing protein</fullName>
    </recommendedName>
</protein>
<evidence type="ECO:0000313" key="2">
    <source>
        <dbReference type="Proteomes" id="UP001164439"/>
    </source>
</evidence>
<name>A0ABY7K407_9ACTN</name>
<dbReference type="SUPFAM" id="SSF46689">
    <property type="entry name" value="Homeodomain-like"/>
    <property type="match status" value="1"/>
</dbReference>
<gene>
    <name evidence="1" type="ORF">STRCI_000264</name>
</gene>
<evidence type="ECO:0000313" key="1">
    <source>
        <dbReference type="EMBL" id="WAZ19229.1"/>
    </source>
</evidence>
<sequence length="67" mass="7879">MLHHGDVARLARVSRITVYRRLATKEVLVEQVVRREFRRHFEQFTVEIQDAATVAHRVVVGCGPRRR</sequence>
<accession>A0ABY7K407</accession>
<evidence type="ECO:0008006" key="3">
    <source>
        <dbReference type="Google" id="ProtNLM"/>
    </source>
</evidence>
<proteinExistence type="predicted"/>
<dbReference type="InterPro" id="IPR009057">
    <property type="entry name" value="Homeodomain-like_sf"/>
</dbReference>
<reference evidence="1" key="1">
    <citation type="submission" date="2022-12" db="EMBL/GenBank/DDBJ databases">
        <authorList>
            <person name="Ruckert C."/>
            <person name="Busche T."/>
            <person name="Kalinowski J."/>
            <person name="Wittmann C."/>
        </authorList>
    </citation>
    <scope>NUCLEOTIDE SEQUENCE</scope>
    <source>
        <strain evidence="1">DSM 40467</strain>
    </source>
</reference>